<dbReference type="Proteomes" id="UP000887540">
    <property type="component" value="Unplaced"/>
</dbReference>
<name>A0A914C3Z4_9BILA</name>
<dbReference type="AlphaFoldDB" id="A0A914C3Z4"/>
<evidence type="ECO:0000313" key="2">
    <source>
        <dbReference type="WBParaSite" id="ACRNAN_Path_17.g53.t1"/>
    </source>
</evidence>
<proteinExistence type="predicted"/>
<reference evidence="2" key="1">
    <citation type="submission" date="2022-11" db="UniProtKB">
        <authorList>
            <consortium name="WormBaseParasite"/>
        </authorList>
    </citation>
    <scope>IDENTIFICATION</scope>
</reference>
<organism evidence="1 2">
    <name type="scientific">Acrobeloides nanus</name>
    <dbReference type="NCBI Taxonomy" id="290746"/>
    <lineage>
        <taxon>Eukaryota</taxon>
        <taxon>Metazoa</taxon>
        <taxon>Ecdysozoa</taxon>
        <taxon>Nematoda</taxon>
        <taxon>Chromadorea</taxon>
        <taxon>Rhabditida</taxon>
        <taxon>Tylenchina</taxon>
        <taxon>Cephalobomorpha</taxon>
        <taxon>Cephaloboidea</taxon>
        <taxon>Cephalobidae</taxon>
        <taxon>Acrobeloides</taxon>
    </lineage>
</organism>
<sequence length="70" mass="7806">MERSGVVLCGVHAQLREEECPPNKQQAYIGEGWRNDRSLLIQIVSVCPCLIIHVSFSVDSHEEEAAAAER</sequence>
<evidence type="ECO:0000313" key="1">
    <source>
        <dbReference type="Proteomes" id="UP000887540"/>
    </source>
</evidence>
<keyword evidence="1" id="KW-1185">Reference proteome</keyword>
<dbReference type="WBParaSite" id="ACRNAN_Path_17.g53.t1">
    <property type="protein sequence ID" value="ACRNAN_Path_17.g53.t1"/>
    <property type="gene ID" value="ACRNAN_Path_17.g53"/>
</dbReference>
<accession>A0A914C3Z4</accession>
<protein>
    <submittedName>
        <fullName evidence="2">Uncharacterized protein</fullName>
    </submittedName>
</protein>